<feature type="compositionally biased region" description="Low complexity" evidence="1">
    <location>
        <begin position="23"/>
        <end position="35"/>
    </location>
</feature>
<organism evidence="2 3">
    <name type="scientific">Powellomyces hirtus</name>
    <dbReference type="NCBI Taxonomy" id="109895"/>
    <lineage>
        <taxon>Eukaryota</taxon>
        <taxon>Fungi</taxon>
        <taxon>Fungi incertae sedis</taxon>
        <taxon>Chytridiomycota</taxon>
        <taxon>Chytridiomycota incertae sedis</taxon>
        <taxon>Chytridiomycetes</taxon>
        <taxon>Spizellomycetales</taxon>
        <taxon>Powellomycetaceae</taxon>
        <taxon>Powellomyces</taxon>
    </lineage>
</organism>
<feature type="region of interest" description="Disordered" evidence="1">
    <location>
        <begin position="253"/>
        <end position="286"/>
    </location>
</feature>
<feature type="region of interest" description="Disordered" evidence="1">
    <location>
        <begin position="1"/>
        <end position="49"/>
    </location>
</feature>
<evidence type="ECO:0000256" key="1">
    <source>
        <dbReference type="SAM" id="MobiDB-lite"/>
    </source>
</evidence>
<comment type="caution">
    <text evidence="2">The sequence shown here is derived from an EMBL/GenBank/DDBJ whole genome shotgun (WGS) entry which is preliminary data.</text>
</comment>
<proteinExistence type="predicted"/>
<dbReference type="EMBL" id="QEAQ01000006">
    <property type="protein sequence ID" value="TPX61693.1"/>
    <property type="molecule type" value="Genomic_DNA"/>
</dbReference>
<evidence type="ECO:0000313" key="3">
    <source>
        <dbReference type="Proteomes" id="UP000318582"/>
    </source>
</evidence>
<dbReference type="AlphaFoldDB" id="A0A507EC90"/>
<sequence>MATLFGFGSPKEETKDAADVEDPTSATTTSPTSPQTEDETPLTESAEAEVGAQTSCMHFMVKSKLGWIAWKEMEATLYSIFERAFGATRCEMKFSESLEDFGFEVEVPTSEVEKFQKFFKGKALAQEIDMLHGIDPTVTSRRDAKLANLKKTMGSTLQESDVRSSIEVLTSRFKALEQVGMNRDREVSAIQDQFAYLQRTMLQRFDDVTSRFQSKMEDAVWKKMQGVEKEIRDSVQEDLAVLNMNPMDKKVESAKEAASSIKPTAADDSLREHAEAADRELATVTAERDTARQQLETAEGQLKDANGHITRLTAETSKMKELEEAYAALTAQLGAVSADVADLRTQREYLRTQLAEAEAERDTLRTQMAERAAAPTVSTQGDKVEDPVKVEAQSPGTDTPNPVPEETEPASLSEFIRENPNQSKPKEEPEADDPWRESQ</sequence>
<keyword evidence="3" id="KW-1185">Reference proteome</keyword>
<accession>A0A507EC90</accession>
<feature type="compositionally biased region" description="Basic and acidic residues" evidence="1">
    <location>
        <begin position="424"/>
        <end position="439"/>
    </location>
</feature>
<protein>
    <submittedName>
        <fullName evidence="2">Uncharacterized protein</fullName>
    </submittedName>
</protein>
<feature type="compositionally biased region" description="Basic and acidic residues" evidence="1">
    <location>
        <begin position="268"/>
        <end position="286"/>
    </location>
</feature>
<dbReference type="Gene3D" id="1.10.287.1490">
    <property type="match status" value="1"/>
</dbReference>
<feature type="region of interest" description="Disordered" evidence="1">
    <location>
        <begin position="369"/>
        <end position="439"/>
    </location>
</feature>
<name>A0A507EC90_9FUNG</name>
<evidence type="ECO:0000313" key="2">
    <source>
        <dbReference type="EMBL" id="TPX61693.1"/>
    </source>
</evidence>
<reference evidence="2 3" key="1">
    <citation type="journal article" date="2019" name="Sci. Rep.">
        <title>Comparative genomics of chytrid fungi reveal insights into the obligate biotrophic and pathogenic lifestyle of Synchytrium endobioticum.</title>
        <authorList>
            <person name="van de Vossenberg B.T.L.H."/>
            <person name="Warris S."/>
            <person name="Nguyen H.D.T."/>
            <person name="van Gent-Pelzer M.P.E."/>
            <person name="Joly D.L."/>
            <person name="van de Geest H.C."/>
            <person name="Bonants P.J.M."/>
            <person name="Smith D.S."/>
            <person name="Levesque C.A."/>
            <person name="van der Lee T.A.J."/>
        </authorList>
    </citation>
    <scope>NUCLEOTIDE SEQUENCE [LARGE SCALE GENOMIC DNA]</scope>
    <source>
        <strain evidence="2 3">CBS 809.83</strain>
    </source>
</reference>
<gene>
    <name evidence="2" type="ORF">PhCBS80983_g00934</name>
</gene>
<dbReference type="Proteomes" id="UP000318582">
    <property type="component" value="Unassembled WGS sequence"/>
</dbReference>